<evidence type="ECO:0000313" key="2">
    <source>
        <dbReference type="Proteomes" id="UP001157161"/>
    </source>
</evidence>
<evidence type="ECO:0000313" key="1">
    <source>
        <dbReference type="EMBL" id="GMA31555.1"/>
    </source>
</evidence>
<gene>
    <name evidence="1" type="ORF">GCM10025875_15470</name>
</gene>
<sequence length="104" mass="11272">MARQAWEIPRSGPGPQRLLNAVGEPGRFPLAWTLAPEPAGPIPVEARLVWASDGAEHVRSLARAWTRTLVLVEVRDERWPLGTAWLPAADVRRLVPPSGAGVVA</sequence>
<dbReference type="EMBL" id="BSUM01000001">
    <property type="protein sequence ID" value="GMA31555.1"/>
    <property type="molecule type" value="Genomic_DNA"/>
</dbReference>
<reference evidence="1" key="2">
    <citation type="submission" date="2023-02" db="EMBL/GenBank/DDBJ databases">
        <authorList>
            <person name="Sun Q."/>
            <person name="Mori K."/>
        </authorList>
    </citation>
    <scope>NUCLEOTIDE SEQUENCE</scope>
    <source>
        <strain evidence="1">NBRC 112290</strain>
    </source>
</reference>
<accession>A0AA38CTQ0</accession>
<protein>
    <submittedName>
        <fullName evidence="1">Uncharacterized protein</fullName>
    </submittedName>
</protein>
<proteinExistence type="predicted"/>
<dbReference type="AlphaFoldDB" id="A0AA38CTQ0"/>
<dbReference type="RefSeq" id="WP_284250352.1">
    <property type="nucleotide sequence ID" value="NZ_BSUM01000001.1"/>
</dbReference>
<reference evidence="1" key="1">
    <citation type="journal article" date="2014" name="Int. J. Syst. Evol. Microbiol.">
        <title>Complete genome sequence of Corynebacterium casei LMG S-19264T (=DSM 44701T), isolated from a smear-ripened cheese.</title>
        <authorList>
            <consortium name="US DOE Joint Genome Institute (JGI-PGF)"/>
            <person name="Walter F."/>
            <person name="Albersmeier A."/>
            <person name="Kalinowski J."/>
            <person name="Ruckert C."/>
        </authorList>
    </citation>
    <scope>NUCLEOTIDE SEQUENCE</scope>
    <source>
        <strain evidence="1">NBRC 112290</strain>
    </source>
</reference>
<keyword evidence="2" id="KW-1185">Reference proteome</keyword>
<comment type="caution">
    <text evidence="1">The sequence shown here is derived from an EMBL/GenBank/DDBJ whole genome shotgun (WGS) entry which is preliminary data.</text>
</comment>
<name>A0AA38CTQ0_9MICO</name>
<organism evidence="1 2">
    <name type="scientific">Litorihabitans aurantiacus</name>
    <dbReference type="NCBI Taxonomy" id="1930061"/>
    <lineage>
        <taxon>Bacteria</taxon>
        <taxon>Bacillati</taxon>
        <taxon>Actinomycetota</taxon>
        <taxon>Actinomycetes</taxon>
        <taxon>Micrococcales</taxon>
        <taxon>Beutenbergiaceae</taxon>
        <taxon>Litorihabitans</taxon>
    </lineage>
</organism>
<dbReference type="Proteomes" id="UP001157161">
    <property type="component" value="Unassembled WGS sequence"/>
</dbReference>